<evidence type="ECO:0000313" key="1">
    <source>
        <dbReference type="EMBL" id="ELP52696.1"/>
    </source>
</evidence>
<dbReference type="EMBL" id="ANKQ01000003">
    <property type="protein sequence ID" value="ELP52696.1"/>
    <property type="molecule type" value="Genomic_DNA"/>
</dbReference>
<comment type="caution">
    <text evidence="1">The sequence shown here is derived from an EMBL/GenBank/DDBJ whole genome shotgun (WGS) entry which is preliminary data.</text>
</comment>
<reference evidence="1 2" key="1">
    <citation type="journal article" date="2013" name="Genome Announc.">
        <title>Whole-Genome Sequence of Microcystis aeruginosa TAIHU98, a Nontoxic Bloom-Forming Strain Isolated from Taihu Lake, China.</title>
        <authorList>
            <person name="Yang C."/>
            <person name="Zhang W."/>
            <person name="Ren M."/>
            <person name="Song L."/>
            <person name="Li T."/>
            <person name="Zhao J."/>
        </authorList>
    </citation>
    <scope>NUCLEOTIDE SEQUENCE [LARGE SCALE GENOMIC DNA]</scope>
    <source>
        <strain evidence="1 2">TAIHU98</strain>
    </source>
</reference>
<dbReference type="PATRIC" id="fig|1134457.3.peg.4298"/>
<organism evidence="1 2">
    <name type="scientific">Microcystis aeruginosa TAIHU98</name>
    <dbReference type="NCBI Taxonomy" id="1134457"/>
    <lineage>
        <taxon>Bacteria</taxon>
        <taxon>Bacillati</taxon>
        <taxon>Cyanobacteriota</taxon>
        <taxon>Cyanophyceae</taxon>
        <taxon>Oscillatoriophycideae</taxon>
        <taxon>Chroococcales</taxon>
        <taxon>Microcystaceae</taxon>
        <taxon>Microcystis</taxon>
    </lineage>
</organism>
<dbReference type="AlphaFoldDB" id="L7E1F4"/>
<accession>L7E1F4</accession>
<protein>
    <submittedName>
        <fullName evidence="1">Uncharacterized protein</fullName>
    </submittedName>
</protein>
<evidence type="ECO:0000313" key="2">
    <source>
        <dbReference type="Proteomes" id="UP000010932"/>
    </source>
</evidence>
<sequence>MAISINTQAIPRAFLETLTDTEFRSQGTRYGDLLLSFLTRVG</sequence>
<proteinExistence type="predicted"/>
<dbReference type="Proteomes" id="UP000010932">
    <property type="component" value="Unassembled WGS sequence"/>
</dbReference>
<name>L7E1F4_MICAE</name>
<gene>
    <name evidence="1" type="ORF">O53_4421</name>
</gene>